<evidence type="ECO:0000256" key="2">
    <source>
        <dbReference type="ARBA" id="ARBA00023239"/>
    </source>
</evidence>
<protein>
    <recommendedName>
        <fullName evidence="3">L-tryptophan decarboxylase PsiD-like domain-containing protein</fullName>
    </recommendedName>
</protein>
<dbReference type="Pfam" id="PF12588">
    <property type="entry name" value="PSDC"/>
    <property type="match status" value="1"/>
</dbReference>
<dbReference type="InParanoid" id="A0A165FPT4"/>
<evidence type="ECO:0000313" key="5">
    <source>
        <dbReference type="Proteomes" id="UP000076632"/>
    </source>
</evidence>
<keyword evidence="2" id="KW-0456">Lyase</keyword>
<dbReference type="Pfam" id="PF02666">
    <property type="entry name" value="PS_Dcarbxylase"/>
    <property type="match status" value="1"/>
</dbReference>
<dbReference type="AlphaFoldDB" id="A0A165FPT4"/>
<reference evidence="4 5" key="1">
    <citation type="journal article" date="2016" name="Fungal Biol.">
        <title>The genome of Xylona heveae provides a window into fungal endophytism.</title>
        <authorList>
            <person name="Gazis R."/>
            <person name="Kuo A."/>
            <person name="Riley R."/>
            <person name="LaButti K."/>
            <person name="Lipzen A."/>
            <person name="Lin J."/>
            <person name="Amirebrahimi M."/>
            <person name="Hesse C.N."/>
            <person name="Spatafora J.W."/>
            <person name="Henrissat B."/>
            <person name="Hainaut M."/>
            <person name="Grigoriev I.V."/>
            <person name="Hibbett D.S."/>
        </authorList>
    </citation>
    <scope>NUCLEOTIDE SEQUENCE [LARGE SCALE GENOMIC DNA]</scope>
    <source>
        <strain evidence="4 5">TC161</strain>
    </source>
</reference>
<feature type="domain" description="L-tryptophan decarboxylase PsiD-like" evidence="3">
    <location>
        <begin position="44"/>
        <end position="182"/>
    </location>
</feature>
<keyword evidence="5" id="KW-1185">Reference proteome</keyword>
<evidence type="ECO:0000313" key="4">
    <source>
        <dbReference type="EMBL" id="KZF21238.1"/>
    </source>
</evidence>
<accession>A0A165FPT4</accession>
<organism evidence="4 5">
    <name type="scientific">Xylona heveae (strain CBS 132557 / TC161)</name>
    <dbReference type="NCBI Taxonomy" id="1328760"/>
    <lineage>
        <taxon>Eukaryota</taxon>
        <taxon>Fungi</taxon>
        <taxon>Dikarya</taxon>
        <taxon>Ascomycota</taxon>
        <taxon>Pezizomycotina</taxon>
        <taxon>Xylonomycetes</taxon>
        <taxon>Xylonales</taxon>
        <taxon>Xylonaceae</taxon>
        <taxon>Xylona</taxon>
    </lineage>
</organism>
<dbReference type="GO" id="GO:0006646">
    <property type="term" value="P:phosphatidylethanolamine biosynthetic process"/>
    <property type="evidence" value="ECO:0007669"/>
    <property type="project" value="TreeGrafter"/>
</dbReference>
<dbReference type="InterPro" id="IPR022237">
    <property type="entry name" value="PsiD-like"/>
</dbReference>
<dbReference type="InterPro" id="IPR003817">
    <property type="entry name" value="PS_Dcarbxylase"/>
</dbReference>
<evidence type="ECO:0000259" key="3">
    <source>
        <dbReference type="Pfam" id="PF12588"/>
    </source>
</evidence>
<proteinExistence type="predicted"/>
<gene>
    <name evidence="4" type="ORF">L228DRAFT_253696</name>
</gene>
<dbReference type="Proteomes" id="UP000076632">
    <property type="component" value="Unassembled WGS sequence"/>
</dbReference>
<dbReference type="OMA" id="IGMVEIS"/>
<dbReference type="EMBL" id="KV407461">
    <property type="protein sequence ID" value="KZF21238.1"/>
    <property type="molecule type" value="Genomic_DNA"/>
</dbReference>
<dbReference type="PANTHER" id="PTHR10067">
    <property type="entry name" value="PHOSPHATIDYLSERINE DECARBOXYLASE"/>
    <property type="match status" value="1"/>
</dbReference>
<dbReference type="OrthoDB" id="5973539at2759"/>
<keyword evidence="1" id="KW-0210">Decarboxylase</keyword>
<dbReference type="GO" id="GO:0005739">
    <property type="term" value="C:mitochondrion"/>
    <property type="evidence" value="ECO:0007669"/>
    <property type="project" value="TreeGrafter"/>
</dbReference>
<dbReference type="GeneID" id="28898902"/>
<evidence type="ECO:0000256" key="1">
    <source>
        <dbReference type="ARBA" id="ARBA00022793"/>
    </source>
</evidence>
<sequence length="445" mass="51107">MSTKPVVVPRLGHWLPDNHLIVHGWLKDLIKHVDSKNWSFKDLNPVLQDFQEFIDTHPLARQAATFMFQQVPDKPPYNEDPLGKPQVRDYPHMFQLFNEIIQRAPEWSAHANDVGLIGFPINAILDWPMGTWPGYYFFQFPKINEYFKLMLNEWAKFLASRDSAYILGTDANQWFCPEAIKALEEKGNKVSTQETHYTFEQLYKCNPKDMHYGFKSWDDFFTRRFHPDVRPIEGEENENVIVNGCESAPWRLSTNVKANDLFWLKGQPYSLMDMLNNDDLAPQFVDGTVYQAFLSATSYHRWHSPVNGTVKKIVMVPGTYYCENIFQGFEDQEGPDPAAPDRSQGFISQVATRSIIYIEAENKDIGLMAIVHIGMAEVSSCEYTVKEGDTLKKGQDIGMFHFGGSTHCVLFRPNVDLKFQYPGPYDNWDKGNIPVNSVLAVIPKA</sequence>
<dbReference type="RefSeq" id="XP_018186793.1">
    <property type="nucleotide sequence ID" value="XM_018333765.1"/>
</dbReference>
<name>A0A165FPT4_XYLHT</name>
<dbReference type="PANTHER" id="PTHR10067:SF9">
    <property type="entry name" value="PHOSPHATIDYLSERINE DECARBOXYLASE FAMILY PROTEIN (AFU_ORTHOLOGUE AFUA_7G01730)"/>
    <property type="match status" value="1"/>
</dbReference>
<dbReference type="STRING" id="1328760.A0A165FPT4"/>
<dbReference type="GO" id="GO:0004609">
    <property type="term" value="F:phosphatidylserine decarboxylase activity"/>
    <property type="evidence" value="ECO:0007669"/>
    <property type="project" value="InterPro"/>
</dbReference>